<dbReference type="InterPro" id="IPR021391">
    <property type="entry name" value="DUF3027"/>
</dbReference>
<dbReference type="EMBL" id="JAMTCG010000003">
    <property type="protein sequence ID" value="MCP2160917.1"/>
    <property type="molecule type" value="Genomic_DNA"/>
</dbReference>
<accession>A0ABT1H2C3</accession>
<comment type="caution">
    <text evidence="2">The sequence shown here is derived from an EMBL/GenBank/DDBJ whole genome shotgun (WGS) entry which is preliminary data.</text>
</comment>
<evidence type="ECO:0008006" key="4">
    <source>
        <dbReference type="Google" id="ProtNLM"/>
    </source>
</evidence>
<feature type="compositionally biased region" description="Polar residues" evidence="1">
    <location>
        <begin position="1"/>
        <end position="10"/>
    </location>
</feature>
<gene>
    <name evidence="2" type="ORF">LX12_002104</name>
</gene>
<sequence>MTDADSQTTPPADEPSDASPTSAPETTADVADAAPVADERPAIDPEVRARLEATVSAAVDVARDAAVAVGETSVGEHLDAVVEGECTVTHYFSADLPGYRGWVWCVVLATCPADDADGEPVVTVSEVALLPGGDALTAPDWVPWSERIAPGDLGPGDTLAAPPEDPRLVPNHVDAAELESTGLLDEATDIHLALGLGRRRVLSREGRDEAADRWYTGDHGPDSEMAAATRFSCGTCGFYLPLAGSLRVAFGVCANEYAADGHVVSAEYGCGAHSDAVAPSGEGSPAYEAYDDGAIEVVAPDAVATDSRS</sequence>
<evidence type="ECO:0000313" key="3">
    <source>
        <dbReference type="Proteomes" id="UP001205740"/>
    </source>
</evidence>
<proteinExistence type="predicted"/>
<feature type="compositionally biased region" description="Low complexity" evidence="1">
    <location>
        <begin position="23"/>
        <end position="36"/>
    </location>
</feature>
<keyword evidence="3" id="KW-1185">Reference proteome</keyword>
<protein>
    <recommendedName>
        <fullName evidence="4">DUF3027 domain-containing protein</fullName>
    </recommendedName>
</protein>
<evidence type="ECO:0000256" key="1">
    <source>
        <dbReference type="SAM" id="MobiDB-lite"/>
    </source>
</evidence>
<feature type="region of interest" description="Disordered" evidence="1">
    <location>
        <begin position="1"/>
        <end position="43"/>
    </location>
</feature>
<name>A0ABT1H2C3_9NOCA</name>
<evidence type="ECO:0000313" key="2">
    <source>
        <dbReference type="EMBL" id="MCP2160917.1"/>
    </source>
</evidence>
<reference evidence="2 3" key="1">
    <citation type="submission" date="2022-06" db="EMBL/GenBank/DDBJ databases">
        <title>Genomic Encyclopedia of Archaeal and Bacterial Type Strains, Phase II (KMG-II): from individual species to whole genera.</title>
        <authorList>
            <person name="Goeker M."/>
        </authorList>
    </citation>
    <scope>NUCLEOTIDE SEQUENCE [LARGE SCALE GENOMIC DNA]</scope>
    <source>
        <strain evidence="2 3">DSM 45037</strain>
    </source>
</reference>
<dbReference type="Proteomes" id="UP001205740">
    <property type="component" value="Unassembled WGS sequence"/>
</dbReference>
<organism evidence="2 3">
    <name type="scientific">Williamsia serinedens</name>
    <dbReference type="NCBI Taxonomy" id="391736"/>
    <lineage>
        <taxon>Bacteria</taxon>
        <taxon>Bacillati</taxon>
        <taxon>Actinomycetota</taxon>
        <taxon>Actinomycetes</taxon>
        <taxon>Mycobacteriales</taxon>
        <taxon>Nocardiaceae</taxon>
        <taxon>Williamsia</taxon>
    </lineage>
</organism>
<dbReference type="Pfam" id="PF11228">
    <property type="entry name" value="DUF3027"/>
    <property type="match status" value="1"/>
</dbReference>